<dbReference type="PANTHER" id="PTHR48105">
    <property type="entry name" value="THIOREDOXIN REDUCTASE 1-RELATED-RELATED"/>
    <property type="match status" value="1"/>
</dbReference>
<dbReference type="AlphaFoldDB" id="A0A431TXS2"/>
<dbReference type="InterPro" id="IPR050097">
    <property type="entry name" value="Ferredoxin-NADP_redctase_2"/>
</dbReference>
<dbReference type="RefSeq" id="WP_126695212.1">
    <property type="nucleotide sequence ID" value="NZ_RXOF01000014.1"/>
</dbReference>
<evidence type="ECO:0000313" key="5">
    <source>
        <dbReference type="Proteomes" id="UP000282184"/>
    </source>
</evidence>
<dbReference type="Pfam" id="PF07992">
    <property type="entry name" value="Pyr_redox_2"/>
    <property type="match status" value="1"/>
</dbReference>
<evidence type="ECO:0000313" key="4">
    <source>
        <dbReference type="EMBL" id="RTQ46891.1"/>
    </source>
</evidence>
<keyword evidence="2" id="KW-0560">Oxidoreductase</keyword>
<dbReference type="Gene3D" id="3.50.50.60">
    <property type="entry name" value="FAD/NAD(P)-binding domain"/>
    <property type="match status" value="2"/>
</dbReference>
<sequence length="302" mass="31708">MPAEDSLDVLIIGGSYAGLAAALSLGRARRRVLVLDAGRPCNRQTPHSHNFLTRDGAAPAELAARARAEVQAYPSVRLQAATAVRAEATQGGFRVTTAEGPSYAARRLVLATGVVDELPPVPGLAECWGISVLHCPYCHGYEVRDAPLAVLGNGDLGFEFARLIRHWSPDLRLLTNGPATLTPAQAAQLAAHGIGIVDTPLQALEHQAGQFRQLRLADGAALPLTALFARVPNRQSSDLPAQLGCALTETGLLQVDELQRTSVPGVYAAGDTTTPLRQVAAAVAAGSRTGAFINHELIAADF</sequence>
<comment type="caution">
    <text evidence="4">The sequence shown here is derived from an EMBL/GenBank/DDBJ whole genome shotgun (WGS) entry which is preliminary data.</text>
</comment>
<gene>
    <name evidence="4" type="ORF">EJV47_21205</name>
</gene>
<name>A0A431TXS2_9BACT</name>
<dbReference type="PRINTS" id="PR00469">
    <property type="entry name" value="PNDRDTASEII"/>
</dbReference>
<reference evidence="4 5" key="1">
    <citation type="submission" date="2018-12" db="EMBL/GenBank/DDBJ databases">
        <title>Hymenobacter gummosus sp. nov., isolated from a spring.</title>
        <authorList>
            <person name="Nie L."/>
        </authorList>
    </citation>
    <scope>NUCLEOTIDE SEQUENCE [LARGE SCALE GENOMIC DNA]</scope>
    <source>
        <strain evidence="4 5">KCTC 52166</strain>
    </source>
</reference>
<dbReference type="OrthoDB" id="9806179at2"/>
<evidence type="ECO:0000259" key="3">
    <source>
        <dbReference type="Pfam" id="PF07992"/>
    </source>
</evidence>
<dbReference type="InterPro" id="IPR023753">
    <property type="entry name" value="FAD/NAD-binding_dom"/>
</dbReference>
<feature type="domain" description="FAD/NAD(P)-binding" evidence="3">
    <location>
        <begin position="8"/>
        <end position="286"/>
    </location>
</feature>
<dbReference type="PRINTS" id="PR00368">
    <property type="entry name" value="FADPNR"/>
</dbReference>
<dbReference type="EMBL" id="RXOF01000014">
    <property type="protein sequence ID" value="RTQ46891.1"/>
    <property type="molecule type" value="Genomic_DNA"/>
</dbReference>
<dbReference type="SUPFAM" id="SSF51905">
    <property type="entry name" value="FAD/NAD(P)-binding domain"/>
    <property type="match status" value="1"/>
</dbReference>
<protein>
    <submittedName>
        <fullName evidence="4">NAD(P)/FAD-dependent oxidoreductase</fullName>
    </submittedName>
</protein>
<proteinExistence type="predicted"/>
<keyword evidence="1" id="KW-0285">Flavoprotein</keyword>
<organism evidence="4 5">
    <name type="scientific">Hymenobacter gummosus</name>
    <dbReference type="NCBI Taxonomy" id="1776032"/>
    <lineage>
        <taxon>Bacteria</taxon>
        <taxon>Pseudomonadati</taxon>
        <taxon>Bacteroidota</taxon>
        <taxon>Cytophagia</taxon>
        <taxon>Cytophagales</taxon>
        <taxon>Hymenobacteraceae</taxon>
        <taxon>Hymenobacter</taxon>
    </lineage>
</organism>
<dbReference type="GO" id="GO:0016491">
    <property type="term" value="F:oxidoreductase activity"/>
    <property type="evidence" value="ECO:0007669"/>
    <property type="project" value="UniProtKB-KW"/>
</dbReference>
<dbReference type="InterPro" id="IPR036188">
    <property type="entry name" value="FAD/NAD-bd_sf"/>
</dbReference>
<accession>A0A431TXS2</accession>
<evidence type="ECO:0000256" key="2">
    <source>
        <dbReference type="ARBA" id="ARBA00023002"/>
    </source>
</evidence>
<evidence type="ECO:0000256" key="1">
    <source>
        <dbReference type="ARBA" id="ARBA00022630"/>
    </source>
</evidence>
<keyword evidence="5" id="KW-1185">Reference proteome</keyword>
<dbReference type="Proteomes" id="UP000282184">
    <property type="component" value="Unassembled WGS sequence"/>
</dbReference>